<dbReference type="PRINTS" id="PR00344">
    <property type="entry name" value="BCTRLSENSOR"/>
</dbReference>
<dbReference type="InterPro" id="IPR004358">
    <property type="entry name" value="Sig_transdc_His_kin-like_C"/>
</dbReference>
<evidence type="ECO:0000259" key="9">
    <source>
        <dbReference type="PROSITE" id="PS50109"/>
    </source>
</evidence>
<dbReference type="InterPro" id="IPR003594">
    <property type="entry name" value="HATPase_dom"/>
</dbReference>
<keyword evidence="8" id="KW-0812">Transmembrane</keyword>
<dbReference type="CDD" id="cd00075">
    <property type="entry name" value="HATPase"/>
    <property type="match status" value="1"/>
</dbReference>
<protein>
    <recommendedName>
        <fullName evidence="2">histidine kinase</fullName>
        <ecNumber evidence="2">2.7.13.3</ecNumber>
    </recommendedName>
</protein>
<keyword evidence="12" id="KW-1185">Reference proteome</keyword>
<feature type="transmembrane region" description="Helical" evidence="8">
    <location>
        <begin position="179"/>
        <end position="199"/>
    </location>
</feature>
<keyword evidence="4" id="KW-0808">Transferase</keyword>
<evidence type="ECO:0000256" key="8">
    <source>
        <dbReference type="SAM" id="Phobius"/>
    </source>
</evidence>
<dbReference type="Gene3D" id="1.10.287.130">
    <property type="match status" value="1"/>
</dbReference>
<evidence type="ECO:0000256" key="6">
    <source>
        <dbReference type="ARBA" id="ARBA00023012"/>
    </source>
</evidence>
<dbReference type="EMBL" id="JHEG04000001">
    <property type="protein sequence ID" value="KAF3884209.1"/>
    <property type="molecule type" value="Genomic_DNA"/>
</dbReference>
<evidence type="ECO:0000313" key="11">
    <source>
        <dbReference type="EMBL" id="KIE13547.1"/>
    </source>
</evidence>
<keyword evidence="3" id="KW-0597">Phosphoprotein</keyword>
<dbReference type="Gene3D" id="3.30.565.10">
    <property type="entry name" value="Histidine kinase-like ATPase, C-terminal domain"/>
    <property type="match status" value="1"/>
</dbReference>
<dbReference type="AlphaFoldDB" id="A0A0C1NFC6"/>
<name>A0A0C1NFC6_9CYAN</name>
<feature type="domain" description="Histidine kinase" evidence="9">
    <location>
        <begin position="220"/>
        <end position="437"/>
    </location>
</feature>
<sequence length="441" mass="49702">MFSRSRRNLARWFTLSMGSILAIFATILYFLEAKEQLRAFDQELYNTTQLMAAGVEDGLYQQQQRISLEDVPILGGEALPFDSKIIYARWYTPKKQLLEFFGVTPAEQLNNKLGFQTIELGNAPDKPPQGGDRFSTSVSHQELLRQLTVPVFQDKQLIGYLEIAASLAPVEKTLWSLRLFLIVGVPIALSVIGLTGWFLGGMAMQPIRQSYEQLQRFTADASHELRTPLQAIRNNTQFALLEPIDPSLQQSSLENIDRIAESMGMLIGDLLFLARNEGQLKPEALNLINLVNWLETLVEEYTHLAKAKNLEFISEFPERLVMLRINPDLMRQAVTNLLSNACRYTPSGGKVCLRVFFQSHWVVIEVLDSGIGIPETDLPYIFDRFYRVDSVRSRHTGGFGLGLAIAQQIVRVHGGQILAKSRLGEGSTFQIKLPFTSKPLI</sequence>
<evidence type="ECO:0000313" key="12">
    <source>
        <dbReference type="Proteomes" id="UP000029738"/>
    </source>
</evidence>
<comment type="catalytic activity">
    <reaction evidence="1">
        <text>ATP + protein L-histidine = ADP + protein N-phospho-L-histidine.</text>
        <dbReference type="EC" id="2.7.13.3"/>
    </reaction>
</comment>
<reference evidence="11" key="1">
    <citation type="journal article" date="2015" name="Genome Announc.">
        <title>Draft Genome Sequence of Tolypothrix boutellei Strain VB521301.</title>
        <authorList>
            <person name="Chandrababunaidu M.M."/>
            <person name="Singh D."/>
            <person name="Sen D."/>
            <person name="Bhan S."/>
            <person name="Das S."/>
            <person name="Gupta A."/>
            <person name="Adhikary S.P."/>
            <person name="Tripathy S."/>
        </authorList>
    </citation>
    <scope>NUCLEOTIDE SEQUENCE</scope>
    <source>
        <strain evidence="11">VB521301</strain>
    </source>
</reference>
<dbReference type="PROSITE" id="PS50109">
    <property type="entry name" value="HIS_KIN"/>
    <property type="match status" value="1"/>
</dbReference>
<dbReference type="PANTHER" id="PTHR43547:SF2">
    <property type="entry name" value="HYBRID SIGNAL TRANSDUCTION HISTIDINE KINASE C"/>
    <property type="match status" value="1"/>
</dbReference>
<evidence type="ECO:0000256" key="7">
    <source>
        <dbReference type="ARBA" id="ARBA00055745"/>
    </source>
</evidence>
<dbReference type="SUPFAM" id="SSF55874">
    <property type="entry name" value="ATPase domain of HSP90 chaperone/DNA topoisomerase II/histidine kinase"/>
    <property type="match status" value="1"/>
</dbReference>
<comment type="function">
    <text evidence="7">Photoreceptor which exists in two forms that are reversibly interconvertible by light: the R form that absorbs maximally in the red region of the spectrum and the FR form that absorbs maximally in the far-red region.</text>
</comment>
<proteinExistence type="predicted"/>
<keyword evidence="8" id="KW-0472">Membrane</keyword>
<keyword evidence="6" id="KW-0902">Two-component regulatory system</keyword>
<evidence type="ECO:0000256" key="4">
    <source>
        <dbReference type="ARBA" id="ARBA00022679"/>
    </source>
</evidence>
<dbReference type="EMBL" id="JHEG02000012">
    <property type="protein sequence ID" value="KIE13547.1"/>
    <property type="molecule type" value="Genomic_DNA"/>
</dbReference>
<evidence type="ECO:0000256" key="3">
    <source>
        <dbReference type="ARBA" id="ARBA00022553"/>
    </source>
</evidence>
<dbReference type="InterPro" id="IPR003661">
    <property type="entry name" value="HisK_dim/P_dom"/>
</dbReference>
<dbReference type="InterPro" id="IPR036890">
    <property type="entry name" value="HATPase_C_sf"/>
</dbReference>
<dbReference type="Pfam" id="PF00512">
    <property type="entry name" value="HisKA"/>
    <property type="match status" value="1"/>
</dbReference>
<dbReference type="GO" id="GO:0000155">
    <property type="term" value="F:phosphorelay sensor kinase activity"/>
    <property type="evidence" value="ECO:0007669"/>
    <property type="project" value="InterPro"/>
</dbReference>
<keyword evidence="8" id="KW-1133">Transmembrane helix</keyword>
<feature type="transmembrane region" description="Helical" evidence="8">
    <location>
        <begin position="12"/>
        <end position="31"/>
    </location>
</feature>
<dbReference type="SMART" id="SM00388">
    <property type="entry name" value="HisKA"/>
    <property type="match status" value="1"/>
</dbReference>
<dbReference type="STRING" id="1479485.DA73_0202290"/>
<reference evidence="10" key="2">
    <citation type="submission" date="2019-11" db="EMBL/GenBank/DDBJ databases">
        <title>Improved Assembly of Tolypothrix boutellei genome.</title>
        <authorList>
            <person name="Sarangi A.N."/>
            <person name="Mukherjee M."/>
            <person name="Ghosh S."/>
            <person name="Singh D."/>
            <person name="Das A."/>
            <person name="Kant S."/>
            <person name="Prusty A."/>
            <person name="Tripathy S."/>
        </authorList>
    </citation>
    <scope>NUCLEOTIDE SEQUENCE</scope>
    <source>
        <strain evidence="10">VB521301</strain>
    </source>
</reference>
<dbReference type="FunFam" id="3.30.565.10:FF:000006">
    <property type="entry name" value="Sensor histidine kinase WalK"/>
    <property type="match status" value="1"/>
</dbReference>
<organism evidence="11">
    <name type="scientific">Tolypothrix bouteillei VB521301</name>
    <dbReference type="NCBI Taxonomy" id="1479485"/>
    <lineage>
        <taxon>Bacteria</taxon>
        <taxon>Bacillati</taxon>
        <taxon>Cyanobacteriota</taxon>
        <taxon>Cyanophyceae</taxon>
        <taxon>Nostocales</taxon>
        <taxon>Tolypothrichaceae</taxon>
        <taxon>Tolypothrix</taxon>
    </lineage>
</organism>
<dbReference type="Pfam" id="PF02518">
    <property type="entry name" value="HATPase_c"/>
    <property type="match status" value="1"/>
</dbReference>
<dbReference type="CDD" id="cd00082">
    <property type="entry name" value="HisKA"/>
    <property type="match status" value="1"/>
</dbReference>
<comment type="caution">
    <text evidence="11">The sequence shown here is derived from an EMBL/GenBank/DDBJ whole genome shotgun (WGS) entry which is preliminary data.</text>
</comment>
<dbReference type="Proteomes" id="UP000029738">
    <property type="component" value="Unassembled WGS sequence"/>
</dbReference>
<dbReference type="InterPro" id="IPR036097">
    <property type="entry name" value="HisK_dim/P_sf"/>
</dbReference>
<keyword evidence="5 11" id="KW-0418">Kinase</keyword>
<dbReference type="InterPro" id="IPR005467">
    <property type="entry name" value="His_kinase_dom"/>
</dbReference>
<evidence type="ECO:0000256" key="1">
    <source>
        <dbReference type="ARBA" id="ARBA00000085"/>
    </source>
</evidence>
<evidence type="ECO:0000313" key="10">
    <source>
        <dbReference type="EMBL" id="KAF3884209.1"/>
    </source>
</evidence>
<dbReference type="OrthoDB" id="417111at2"/>
<dbReference type="PANTHER" id="PTHR43547">
    <property type="entry name" value="TWO-COMPONENT HISTIDINE KINASE"/>
    <property type="match status" value="1"/>
</dbReference>
<dbReference type="RefSeq" id="WP_038079783.1">
    <property type="nucleotide sequence ID" value="NZ_JHEG04000001.1"/>
</dbReference>
<evidence type="ECO:0000256" key="2">
    <source>
        <dbReference type="ARBA" id="ARBA00012438"/>
    </source>
</evidence>
<gene>
    <name evidence="11" type="ORF">DA73_0202290</name>
    <name evidence="10" type="ORF">DA73_0400000890</name>
</gene>
<evidence type="ECO:0000256" key="5">
    <source>
        <dbReference type="ARBA" id="ARBA00022777"/>
    </source>
</evidence>
<dbReference type="SUPFAM" id="SSF47384">
    <property type="entry name" value="Homodimeric domain of signal transducing histidine kinase"/>
    <property type="match status" value="1"/>
</dbReference>
<dbReference type="EC" id="2.7.13.3" evidence="2"/>
<accession>A0A0C1NFC6</accession>
<dbReference type="SMART" id="SM00387">
    <property type="entry name" value="HATPase_c"/>
    <property type="match status" value="1"/>
</dbReference>